<gene>
    <name evidence="4" type="ORF">C8D90_103169</name>
</gene>
<dbReference type="Gene3D" id="1.10.357.10">
    <property type="entry name" value="Tetracycline Repressor, domain 2"/>
    <property type="match status" value="1"/>
</dbReference>
<feature type="domain" description="HTH tetR-type" evidence="3">
    <location>
        <begin position="7"/>
        <end position="66"/>
    </location>
</feature>
<dbReference type="InterPro" id="IPR001647">
    <property type="entry name" value="HTH_TetR"/>
</dbReference>
<evidence type="ECO:0000256" key="1">
    <source>
        <dbReference type="ARBA" id="ARBA00023125"/>
    </source>
</evidence>
<evidence type="ECO:0000313" key="4">
    <source>
        <dbReference type="EMBL" id="RDK92777.1"/>
    </source>
</evidence>
<dbReference type="PANTHER" id="PTHR30055:SF222">
    <property type="entry name" value="REGULATORY PROTEIN"/>
    <property type="match status" value="1"/>
</dbReference>
<protein>
    <submittedName>
        <fullName evidence="4">TetR family transcriptional regulator</fullName>
    </submittedName>
</protein>
<evidence type="ECO:0000256" key="2">
    <source>
        <dbReference type="PROSITE-ProRule" id="PRU00335"/>
    </source>
</evidence>
<proteinExistence type="predicted"/>
<evidence type="ECO:0000313" key="5">
    <source>
        <dbReference type="Proteomes" id="UP000254848"/>
    </source>
</evidence>
<dbReference type="Proteomes" id="UP000254848">
    <property type="component" value="Unassembled WGS sequence"/>
</dbReference>
<dbReference type="GO" id="GO:0003677">
    <property type="term" value="F:DNA binding"/>
    <property type="evidence" value="ECO:0007669"/>
    <property type="project" value="UniProtKB-UniRule"/>
</dbReference>
<organism evidence="4 5">
    <name type="scientific">Enterobacillus tribolii</name>
    <dbReference type="NCBI Taxonomy" id="1487935"/>
    <lineage>
        <taxon>Bacteria</taxon>
        <taxon>Pseudomonadati</taxon>
        <taxon>Pseudomonadota</taxon>
        <taxon>Gammaproteobacteria</taxon>
        <taxon>Enterobacterales</taxon>
        <taxon>Hafniaceae</taxon>
        <taxon>Enterobacillus</taxon>
    </lineage>
</organism>
<reference evidence="4 5" key="1">
    <citation type="submission" date="2018-07" db="EMBL/GenBank/DDBJ databases">
        <title>Genomic Encyclopedia of Type Strains, Phase IV (KMG-IV): sequencing the most valuable type-strain genomes for metagenomic binning, comparative biology and taxonomic classification.</title>
        <authorList>
            <person name="Goeker M."/>
        </authorList>
    </citation>
    <scope>NUCLEOTIDE SEQUENCE [LARGE SCALE GENOMIC DNA]</scope>
    <source>
        <strain evidence="4 5">DSM 103736</strain>
    </source>
</reference>
<dbReference type="OrthoDB" id="63332at2"/>
<sequence length="192" mass="21937">MARPKSEEKKQALLEAATAAIAQLGISAPTSLIARKAGVAEGTLFRYFATKDELLNGVYLFLKQDLCQFTLENIDSSEHDARKYTNYIWNCYIDWAILHPEGHRTMRQLAVSDKITEETEQQGADMYPEMYRRCEQSVRPIFRTSPFRTFGHGMFMALADTTMEFATRDPERAAEYKNIGFEATWKAITNGE</sequence>
<dbReference type="InterPro" id="IPR050109">
    <property type="entry name" value="HTH-type_TetR-like_transc_reg"/>
</dbReference>
<comment type="caution">
    <text evidence="4">The sequence shown here is derived from an EMBL/GenBank/DDBJ whole genome shotgun (WGS) entry which is preliminary data.</text>
</comment>
<dbReference type="RefSeq" id="WP_115457968.1">
    <property type="nucleotide sequence ID" value="NZ_QRAP01000003.1"/>
</dbReference>
<dbReference type="Pfam" id="PF00440">
    <property type="entry name" value="TetR_N"/>
    <property type="match status" value="1"/>
</dbReference>
<dbReference type="SUPFAM" id="SSF46689">
    <property type="entry name" value="Homeodomain-like"/>
    <property type="match status" value="1"/>
</dbReference>
<keyword evidence="1 2" id="KW-0238">DNA-binding</keyword>
<feature type="DNA-binding region" description="H-T-H motif" evidence="2">
    <location>
        <begin position="29"/>
        <end position="48"/>
    </location>
</feature>
<dbReference type="PRINTS" id="PR00455">
    <property type="entry name" value="HTHTETR"/>
</dbReference>
<accession>A0A370QU50</accession>
<dbReference type="PANTHER" id="PTHR30055">
    <property type="entry name" value="HTH-TYPE TRANSCRIPTIONAL REGULATOR RUTR"/>
    <property type="match status" value="1"/>
</dbReference>
<evidence type="ECO:0000259" key="3">
    <source>
        <dbReference type="PROSITE" id="PS50977"/>
    </source>
</evidence>
<dbReference type="EMBL" id="QRAP01000003">
    <property type="protein sequence ID" value="RDK92777.1"/>
    <property type="molecule type" value="Genomic_DNA"/>
</dbReference>
<dbReference type="PROSITE" id="PS50977">
    <property type="entry name" value="HTH_TETR_2"/>
    <property type="match status" value="1"/>
</dbReference>
<name>A0A370QU50_9GAMM</name>
<keyword evidence="5" id="KW-1185">Reference proteome</keyword>
<dbReference type="InterPro" id="IPR009057">
    <property type="entry name" value="Homeodomain-like_sf"/>
</dbReference>
<dbReference type="AlphaFoldDB" id="A0A370QU50"/>